<keyword evidence="3" id="KW-0804">Transcription</keyword>
<dbReference type="RefSeq" id="WP_311424506.1">
    <property type="nucleotide sequence ID" value="NZ_JAVREH010000036.1"/>
</dbReference>
<dbReference type="CDD" id="cd01392">
    <property type="entry name" value="HTH_LacI"/>
    <property type="match status" value="1"/>
</dbReference>
<evidence type="ECO:0000313" key="7">
    <source>
        <dbReference type="Proteomes" id="UP001183176"/>
    </source>
</evidence>
<dbReference type="Gene3D" id="3.40.50.2300">
    <property type="match status" value="2"/>
</dbReference>
<evidence type="ECO:0000259" key="5">
    <source>
        <dbReference type="PROSITE" id="PS50932"/>
    </source>
</evidence>
<dbReference type="Pfam" id="PF13377">
    <property type="entry name" value="Peripla_BP_3"/>
    <property type="match status" value="1"/>
</dbReference>
<dbReference type="SUPFAM" id="SSF47413">
    <property type="entry name" value="lambda repressor-like DNA-binding domains"/>
    <property type="match status" value="1"/>
</dbReference>
<dbReference type="SMART" id="SM00354">
    <property type="entry name" value="HTH_LACI"/>
    <property type="match status" value="1"/>
</dbReference>
<gene>
    <name evidence="6" type="ORF">RM423_18405</name>
</gene>
<evidence type="ECO:0000256" key="4">
    <source>
        <dbReference type="SAM" id="MobiDB-lite"/>
    </source>
</evidence>
<reference evidence="7" key="1">
    <citation type="submission" date="2023-07" db="EMBL/GenBank/DDBJ databases">
        <title>30 novel species of actinomycetes from the DSMZ collection.</title>
        <authorList>
            <person name="Nouioui I."/>
        </authorList>
    </citation>
    <scope>NUCLEOTIDE SEQUENCE [LARGE SCALE GENOMIC DNA]</scope>
    <source>
        <strain evidence="7">DSM 44399</strain>
    </source>
</reference>
<dbReference type="EMBL" id="JAVREH010000036">
    <property type="protein sequence ID" value="MDT0263359.1"/>
    <property type="molecule type" value="Genomic_DNA"/>
</dbReference>
<dbReference type="Proteomes" id="UP001183176">
    <property type="component" value="Unassembled WGS sequence"/>
</dbReference>
<dbReference type="InterPro" id="IPR046335">
    <property type="entry name" value="LacI/GalR-like_sensor"/>
</dbReference>
<dbReference type="PROSITE" id="PS50932">
    <property type="entry name" value="HTH_LACI_2"/>
    <property type="match status" value="1"/>
</dbReference>
<evidence type="ECO:0000313" key="6">
    <source>
        <dbReference type="EMBL" id="MDT0263359.1"/>
    </source>
</evidence>
<dbReference type="GO" id="GO:0003677">
    <property type="term" value="F:DNA binding"/>
    <property type="evidence" value="ECO:0007669"/>
    <property type="project" value="UniProtKB-KW"/>
</dbReference>
<accession>A0ABU2JFW5</accession>
<dbReference type="PANTHER" id="PTHR30146">
    <property type="entry name" value="LACI-RELATED TRANSCRIPTIONAL REPRESSOR"/>
    <property type="match status" value="1"/>
</dbReference>
<feature type="domain" description="HTH lacI-type" evidence="5">
    <location>
        <begin position="2"/>
        <end position="53"/>
    </location>
</feature>
<evidence type="ECO:0000256" key="2">
    <source>
        <dbReference type="ARBA" id="ARBA00023125"/>
    </source>
</evidence>
<protein>
    <submittedName>
        <fullName evidence="6">LacI family DNA-binding transcriptional regulator</fullName>
    </submittedName>
</protein>
<dbReference type="PANTHER" id="PTHR30146:SF109">
    <property type="entry name" value="HTH-TYPE TRANSCRIPTIONAL REGULATOR GALS"/>
    <property type="match status" value="1"/>
</dbReference>
<keyword evidence="2 6" id="KW-0238">DNA-binding</keyword>
<dbReference type="CDD" id="cd06267">
    <property type="entry name" value="PBP1_LacI_sugar_binding-like"/>
    <property type="match status" value="1"/>
</dbReference>
<comment type="caution">
    <text evidence="6">The sequence shown here is derived from an EMBL/GenBank/DDBJ whole genome shotgun (WGS) entry which is preliminary data.</text>
</comment>
<dbReference type="Gene3D" id="1.10.260.40">
    <property type="entry name" value="lambda repressor-like DNA-binding domains"/>
    <property type="match status" value="1"/>
</dbReference>
<dbReference type="InterPro" id="IPR000843">
    <property type="entry name" value="HTH_LacI"/>
</dbReference>
<dbReference type="SUPFAM" id="SSF53822">
    <property type="entry name" value="Periplasmic binding protein-like I"/>
    <property type="match status" value="1"/>
</dbReference>
<dbReference type="InterPro" id="IPR028082">
    <property type="entry name" value="Peripla_BP_I"/>
</dbReference>
<dbReference type="InterPro" id="IPR010982">
    <property type="entry name" value="Lambda_DNA-bd_dom_sf"/>
</dbReference>
<keyword evidence="7" id="KW-1185">Reference proteome</keyword>
<dbReference type="Pfam" id="PF00356">
    <property type="entry name" value="LacI"/>
    <property type="match status" value="1"/>
</dbReference>
<proteinExistence type="predicted"/>
<organism evidence="6 7">
    <name type="scientific">Jatrophihabitans lederbergiae</name>
    <dbReference type="NCBI Taxonomy" id="3075547"/>
    <lineage>
        <taxon>Bacteria</taxon>
        <taxon>Bacillati</taxon>
        <taxon>Actinomycetota</taxon>
        <taxon>Actinomycetes</taxon>
        <taxon>Jatrophihabitantales</taxon>
        <taxon>Jatrophihabitantaceae</taxon>
        <taxon>Jatrophihabitans</taxon>
    </lineage>
</organism>
<evidence type="ECO:0000256" key="1">
    <source>
        <dbReference type="ARBA" id="ARBA00023015"/>
    </source>
</evidence>
<name>A0ABU2JFW5_9ACTN</name>
<evidence type="ECO:0000256" key="3">
    <source>
        <dbReference type="ARBA" id="ARBA00023163"/>
    </source>
</evidence>
<feature type="region of interest" description="Disordered" evidence="4">
    <location>
        <begin position="332"/>
        <end position="352"/>
    </location>
</feature>
<sequence length="352" mass="37060">MATIYDVAARAGVSTATVSRWLAGQPVRAAAVIREAVEELGYSPSPMAQSLKSGRRGAIGVVVPDVTNPFFAAVVKGLEQASRGFGYHMLLANSDESSELEADILAELTPRVDGFILAPAHEQDLGPHALSEAGVPAVLLDREVSGGEAFDVVLVDNEGGARAAASHLVSLGHERIAMINGPTDTTPGRGRRAGFLAGLAEGDLALDPVYDMTGDFREESGRQITLQLLALPESPTAIFTANNLMTVGALKALRDMRVRVPDDISIIGFDDLSLGSLLQPPLTCIARPDVEQGALAMRLLLSRLTDGILDDGRHIVLNTSLLVRGSTRAPSAAHAPEIRPRLRARSGGATSE</sequence>
<keyword evidence="1" id="KW-0805">Transcription regulation</keyword>